<geneLocation type="plasmid" evidence="2 3">
    <name>unnamed1</name>
</geneLocation>
<protein>
    <submittedName>
        <fullName evidence="2">Uncharacterized protein</fullName>
    </submittedName>
</protein>
<dbReference type="AlphaFoldDB" id="A0AAP9DQM9"/>
<evidence type="ECO:0000256" key="1">
    <source>
        <dbReference type="SAM" id="Phobius"/>
    </source>
</evidence>
<evidence type="ECO:0000313" key="2">
    <source>
        <dbReference type="EMBL" id="QDM12911.1"/>
    </source>
</evidence>
<keyword evidence="1" id="KW-0472">Membrane</keyword>
<dbReference type="EMBL" id="CP041396">
    <property type="protein sequence ID" value="QDM12911.1"/>
    <property type="molecule type" value="Genomic_DNA"/>
</dbReference>
<keyword evidence="1" id="KW-1133">Transmembrane helix</keyword>
<sequence>MVLIMLPLLTDISGLIALFKDTGAMFIAVGFACAGMAVVKKVVTNHERCKEAIITYVVALVIFYLVWELL</sequence>
<organism evidence="2 3">
    <name type="scientific">Bacteroides ovatus</name>
    <dbReference type="NCBI Taxonomy" id="28116"/>
    <lineage>
        <taxon>Bacteria</taxon>
        <taxon>Pseudomonadati</taxon>
        <taxon>Bacteroidota</taxon>
        <taxon>Bacteroidia</taxon>
        <taxon>Bacteroidales</taxon>
        <taxon>Bacteroidaceae</taxon>
        <taxon>Bacteroides</taxon>
    </lineage>
</organism>
<reference evidence="3" key="1">
    <citation type="journal article" date="2018" name="J. Anim. Genet.">
        <title>Acquired interbacterial defense systems protect against interspecies antagonism in the human gut microbiome.</title>
        <authorList>
            <person name="Ross B.D."/>
            <person name="Verster A.J."/>
            <person name="Radey M.C."/>
            <person name="Schmidtke D.T."/>
            <person name="Pope C.E."/>
            <person name="Hoffman L.R."/>
            <person name="Hajjar A."/>
            <person name="Peterson S.B."/>
            <person name="Borenstein E."/>
            <person name="Mougous J."/>
        </authorList>
    </citation>
    <scope>NUCLEOTIDE SEQUENCE [LARGE SCALE GENOMIC DNA]</scope>
    <source>
        <strain evidence="3">3725 D1 iv</strain>
        <plasmid evidence="3">unnamed1</plasmid>
    </source>
</reference>
<evidence type="ECO:0000313" key="3">
    <source>
        <dbReference type="Proteomes" id="UP000318823"/>
    </source>
</evidence>
<dbReference type="Proteomes" id="UP000318823">
    <property type="component" value="Plasmid unnamed1"/>
</dbReference>
<feature type="transmembrane region" description="Helical" evidence="1">
    <location>
        <begin position="12"/>
        <end position="39"/>
    </location>
</feature>
<proteinExistence type="predicted"/>
<feature type="transmembrane region" description="Helical" evidence="1">
    <location>
        <begin position="51"/>
        <end position="67"/>
    </location>
</feature>
<name>A0AAP9DQM9_BACOV</name>
<gene>
    <name evidence="2" type="ORF">DYI28_29525</name>
</gene>
<keyword evidence="2" id="KW-0614">Plasmid</keyword>
<keyword evidence="1" id="KW-0812">Transmembrane</keyword>
<accession>A0AAP9DQM9</accession>